<evidence type="ECO:0000313" key="1">
    <source>
        <dbReference type="EMBL" id="VXD23980.1"/>
    </source>
</evidence>
<comment type="caution">
    <text evidence="1">The sequence shown here is derived from an EMBL/GenBank/DDBJ whole genome shotgun (WGS) entry which is preliminary data.</text>
</comment>
<reference evidence="1" key="1">
    <citation type="submission" date="2019-10" db="EMBL/GenBank/DDBJ databases">
        <authorList>
            <consortium name="Genoscope - CEA"/>
            <person name="William W."/>
        </authorList>
    </citation>
    <scope>NUCLEOTIDE SEQUENCE [LARGE SCALE GENOMIC DNA]</scope>
    <source>
        <strain evidence="1">BBR_PRJEB10994</strain>
    </source>
</reference>
<organism evidence="1 2">
    <name type="scientific">Planktothrix paucivesiculata PCC 9631</name>
    <dbReference type="NCBI Taxonomy" id="671071"/>
    <lineage>
        <taxon>Bacteria</taxon>
        <taxon>Bacillati</taxon>
        <taxon>Cyanobacteriota</taxon>
        <taxon>Cyanophyceae</taxon>
        <taxon>Oscillatoriophycideae</taxon>
        <taxon>Oscillatoriales</taxon>
        <taxon>Microcoleaceae</taxon>
        <taxon>Planktothrix</taxon>
    </lineage>
</organism>
<proteinExistence type="predicted"/>
<keyword evidence="2" id="KW-1185">Reference proteome</keyword>
<dbReference type="Proteomes" id="UP000182190">
    <property type="component" value="Unassembled WGS sequence"/>
</dbReference>
<dbReference type="EMBL" id="CZCS02000220">
    <property type="protein sequence ID" value="VXD23980.1"/>
    <property type="molecule type" value="Genomic_DNA"/>
</dbReference>
<name>A0A7Z9C246_9CYAN</name>
<dbReference type="AlphaFoldDB" id="A0A7Z9C246"/>
<sequence length="64" mass="7430">MKIKIAWELGRYLSGNNLKDDLRDKNLNSYVRKKKSKIVLVQEENLIPKLTDNALISLLYPKSV</sequence>
<gene>
    <name evidence="1" type="ORF">PL9631_770101</name>
</gene>
<accession>A0A7Z9C246</accession>
<protein>
    <submittedName>
        <fullName evidence="1">Uncharacterized protein</fullName>
    </submittedName>
</protein>
<evidence type="ECO:0000313" key="2">
    <source>
        <dbReference type="Proteomes" id="UP000182190"/>
    </source>
</evidence>